<evidence type="ECO:0000259" key="1">
    <source>
        <dbReference type="Pfam" id="PF00561"/>
    </source>
</evidence>
<dbReference type="NCBIfam" id="TIGR03056">
    <property type="entry name" value="bchO_mg_che_rel"/>
    <property type="match status" value="1"/>
</dbReference>
<dbReference type="STRING" id="195064.SAMN05421721_104122"/>
<dbReference type="EMBL" id="FOUO01000004">
    <property type="protein sequence ID" value="SFM38954.1"/>
    <property type="molecule type" value="Genomic_DNA"/>
</dbReference>
<dbReference type="InterPro" id="IPR017497">
    <property type="entry name" value="BchO"/>
</dbReference>
<reference evidence="2 3" key="1">
    <citation type="submission" date="2016-10" db="EMBL/GenBank/DDBJ databases">
        <authorList>
            <person name="de Groot N.N."/>
        </authorList>
    </citation>
    <scope>NUCLEOTIDE SEQUENCE [LARGE SCALE GENOMIC DNA]</scope>
    <source>
        <strain evidence="2 3">DSM 4180</strain>
    </source>
</reference>
<dbReference type="PANTHER" id="PTHR46438">
    <property type="entry name" value="ALPHA/BETA-HYDROLASES SUPERFAMILY PROTEIN"/>
    <property type="match status" value="1"/>
</dbReference>
<dbReference type="OrthoDB" id="9780765at2"/>
<sequence length="309" mass="33002">MGGGGPDWARDGADWPHRRSSRFVRAGGVSWHVQCMGSGPVVLLLHGTGAATHSWRDVAPALARRFRVIVPDLPGHGFSRPLGPGSRVFTLPGMAAALSALLQRVDVQPSFVVAHSAGAAVAARMCLDGGMRPQALYAVNGVLMPFPGAVNLLFSTTARMLSFLPGVAHMVAWRAAQPGFVEHLLRGTGSVPDARGVELYGRLVRSPGHVAGALRMMLNWDLEPLARDLPRLPTELVLLVGENDRTVPPAEAARVQARLPAVRILRLPGLGHLAHEERPETVVSLLQRRVSHGPDAEPGQGDDRDQVSC</sequence>
<dbReference type="SUPFAM" id="SSF53474">
    <property type="entry name" value="alpha/beta-Hydrolases"/>
    <property type="match status" value="1"/>
</dbReference>
<name>A0A1I4QG09_ECTMO</name>
<feature type="domain" description="AB hydrolase-1" evidence="1">
    <location>
        <begin position="40"/>
        <end position="279"/>
    </location>
</feature>
<organism evidence="2 3">
    <name type="scientific">Ectothiorhodospira mobilis</name>
    <dbReference type="NCBI Taxonomy" id="195064"/>
    <lineage>
        <taxon>Bacteria</taxon>
        <taxon>Pseudomonadati</taxon>
        <taxon>Pseudomonadota</taxon>
        <taxon>Gammaproteobacteria</taxon>
        <taxon>Chromatiales</taxon>
        <taxon>Ectothiorhodospiraceae</taxon>
        <taxon>Ectothiorhodospira</taxon>
    </lineage>
</organism>
<dbReference type="Gene3D" id="3.40.50.1820">
    <property type="entry name" value="alpha/beta hydrolase"/>
    <property type="match status" value="1"/>
</dbReference>
<dbReference type="InterPro" id="IPR000073">
    <property type="entry name" value="AB_hydrolase_1"/>
</dbReference>
<evidence type="ECO:0000313" key="2">
    <source>
        <dbReference type="EMBL" id="SFM38954.1"/>
    </source>
</evidence>
<dbReference type="InterPro" id="IPR029058">
    <property type="entry name" value="AB_hydrolase_fold"/>
</dbReference>
<dbReference type="PANTHER" id="PTHR46438:SF11">
    <property type="entry name" value="LIPASE-RELATED"/>
    <property type="match status" value="1"/>
</dbReference>
<protein>
    <submittedName>
        <fullName evidence="2">Magnesium chelatase accessory protein</fullName>
    </submittedName>
</protein>
<proteinExistence type="predicted"/>
<dbReference type="Proteomes" id="UP000199556">
    <property type="component" value="Unassembled WGS sequence"/>
</dbReference>
<accession>A0A1I4QG09</accession>
<evidence type="ECO:0000313" key="3">
    <source>
        <dbReference type="Proteomes" id="UP000199556"/>
    </source>
</evidence>
<dbReference type="RefSeq" id="WP_090484028.1">
    <property type="nucleotide sequence ID" value="NZ_FOUO01000004.1"/>
</dbReference>
<keyword evidence="3" id="KW-1185">Reference proteome</keyword>
<dbReference type="Pfam" id="PF00561">
    <property type="entry name" value="Abhydrolase_1"/>
    <property type="match status" value="1"/>
</dbReference>
<gene>
    <name evidence="2" type="ORF">SAMN05421721_104122</name>
</gene>
<dbReference type="PRINTS" id="PR00111">
    <property type="entry name" value="ABHYDROLASE"/>
</dbReference>
<dbReference type="AlphaFoldDB" id="A0A1I4QG09"/>